<keyword evidence="1" id="KW-0472">Membrane</keyword>
<feature type="transmembrane region" description="Helical" evidence="1">
    <location>
        <begin position="110"/>
        <end position="138"/>
    </location>
</feature>
<dbReference type="RefSeq" id="WP_406579090.1">
    <property type="nucleotide sequence ID" value="NZ_JBJHQH010000002.1"/>
</dbReference>
<reference evidence="2 3" key="1">
    <citation type="submission" date="2024-11" db="EMBL/GenBank/DDBJ databases">
        <authorList>
            <person name="Lucas J.A."/>
        </authorList>
    </citation>
    <scope>NUCLEOTIDE SEQUENCE [LARGE SCALE GENOMIC DNA]</scope>
    <source>
        <strain evidence="2 3">Z 5.4</strain>
    </source>
</reference>
<sequence length="400" mass="46946">MIKKVLRPFWSYDVQKTENWLSHMAENGYFLEKINRVTRSFFFQEDEPKKLTYRIGFDKMQGESLSGGLIADGWTKVLRTGNWFVTSNEKPLDQIKTSSVREGIIKHNRIIMYIFGSLVFYFSMMAVFFLSLSGLLLFSSDQVVVEESPYWILTYVYFGIILAIFVLALYSTVKIHRTNKKLMNEKGNRVDPFSKTQGAVKLSKAEERQLKRSGQLIVKRKLGWMYAPDMIELWLEKMEAQGYNLYRISKTGTTFHFLIGSPRKVSYCADYQNIADESYFDIHRDAGWKSVFNSFGSLQKWSIWSREYSEEEERPQIYSDKTNQLKHARKIAISYTCLFLPLIIIYMFNLGLGFELINDNKPDTLRIFTIIVMLLAILSFGSYSIRTWMYYRRLKKRVGC</sequence>
<protein>
    <submittedName>
        <fullName evidence="2">DUF2812 domain-containing protein</fullName>
    </submittedName>
</protein>
<evidence type="ECO:0000313" key="3">
    <source>
        <dbReference type="Proteomes" id="UP001623041"/>
    </source>
</evidence>
<evidence type="ECO:0000313" key="2">
    <source>
        <dbReference type="EMBL" id="MFK9090390.1"/>
    </source>
</evidence>
<comment type="caution">
    <text evidence="2">The sequence shown here is derived from an EMBL/GenBank/DDBJ whole genome shotgun (WGS) entry which is preliminary data.</text>
</comment>
<dbReference type="InterPro" id="IPR021359">
    <property type="entry name" value="DUF2812"/>
</dbReference>
<feature type="transmembrane region" description="Helical" evidence="1">
    <location>
        <begin position="364"/>
        <end position="385"/>
    </location>
</feature>
<organism evidence="2 3">
    <name type="scientific">Bacillus salipaludis</name>
    <dbReference type="NCBI Taxonomy" id="2547811"/>
    <lineage>
        <taxon>Bacteria</taxon>
        <taxon>Bacillati</taxon>
        <taxon>Bacillota</taxon>
        <taxon>Bacilli</taxon>
        <taxon>Bacillales</taxon>
        <taxon>Bacillaceae</taxon>
        <taxon>Bacillus</taxon>
    </lineage>
</organism>
<dbReference type="EMBL" id="JBJHQH010000002">
    <property type="protein sequence ID" value="MFK9090390.1"/>
    <property type="molecule type" value="Genomic_DNA"/>
</dbReference>
<keyword evidence="3" id="KW-1185">Reference proteome</keyword>
<evidence type="ECO:0000256" key="1">
    <source>
        <dbReference type="SAM" id="Phobius"/>
    </source>
</evidence>
<keyword evidence="1" id="KW-0812">Transmembrane</keyword>
<dbReference type="Proteomes" id="UP001623041">
    <property type="component" value="Unassembled WGS sequence"/>
</dbReference>
<gene>
    <name evidence="2" type="ORF">ACJEBI_02680</name>
</gene>
<feature type="transmembrane region" description="Helical" evidence="1">
    <location>
        <begin position="331"/>
        <end position="352"/>
    </location>
</feature>
<accession>A0ABW8RDR6</accession>
<dbReference type="Pfam" id="PF11193">
    <property type="entry name" value="DUF2812"/>
    <property type="match status" value="2"/>
</dbReference>
<name>A0ABW8RDR6_9BACI</name>
<feature type="transmembrane region" description="Helical" evidence="1">
    <location>
        <begin position="150"/>
        <end position="173"/>
    </location>
</feature>
<keyword evidence="1" id="KW-1133">Transmembrane helix</keyword>
<proteinExistence type="predicted"/>